<evidence type="ECO:0000256" key="4">
    <source>
        <dbReference type="ARBA" id="ARBA00022989"/>
    </source>
</evidence>
<feature type="transmembrane region" description="Helical" evidence="6">
    <location>
        <begin position="94"/>
        <end position="115"/>
    </location>
</feature>
<feature type="transmembrane region" description="Helical" evidence="6">
    <location>
        <begin position="127"/>
        <end position="145"/>
    </location>
</feature>
<organism evidence="7 8">
    <name type="scientific">Candidatus Electrothrix communis</name>
    <dbReference type="NCBI Taxonomy" id="1859133"/>
    <lineage>
        <taxon>Bacteria</taxon>
        <taxon>Pseudomonadati</taxon>
        <taxon>Thermodesulfobacteriota</taxon>
        <taxon>Desulfobulbia</taxon>
        <taxon>Desulfobulbales</taxon>
        <taxon>Desulfobulbaceae</taxon>
        <taxon>Candidatus Electrothrix</taxon>
    </lineage>
</organism>
<dbReference type="Proteomes" id="UP000288086">
    <property type="component" value="Unassembled WGS sequence"/>
</dbReference>
<dbReference type="GO" id="GO:0005886">
    <property type="term" value="C:plasma membrane"/>
    <property type="evidence" value="ECO:0007669"/>
    <property type="project" value="UniProtKB-SubCell"/>
</dbReference>
<protein>
    <submittedName>
        <fullName evidence="7">Hydrogenase-4 component E</fullName>
    </submittedName>
</protein>
<gene>
    <name evidence="7" type="ORF">VT98_10933</name>
</gene>
<evidence type="ECO:0000256" key="1">
    <source>
        <dbReference type="ARBA" id="ARBA00004651"/>
    </source>
</evidence>
<accession>A0A3S3SSD2</accession>
<feature type="transmembrane region" description="Helical" evidence="6">
    <location>
        <begin position="151"/>
        <end position="172"/>
    </location>
</feature>
<keyword evidence="4 6" id="KW-1133">Transmembrane helix</keyword>
<keyword evidence="8" id="KW-1185">Reference proteome</keyword>
<evidence type="ECO:0000256" key="5">
    <source>
        <dbReference type="ARBA" id="ARBA00023136"/>
    </source>
</evidence>
<sequence length="243" mass="26948">MIQLTNILLGLTLLSVLLSLGSNRLVSLVKIITFQGIIVSLIPFTLLFQEHHGEIGAGNILIFQAMIIIKGILIPWFLFTALKKVKMRREIEPIIGYQASIFAGLFFILLSAYIADSFHIELHDKEVLLLITAMTTLAAGLFLLMSRKKAITQVIGYLIMENGIYLMGSALAKQTHTQYVVEFGVLLDILVAIMIMGIVLHNINSTYDGMDTGKLDSSMILTRTVLFFTVSKAETGKASQRKE</sequence>
<dbReference type="AlphaFoldDB" id="A0A3S3SSD2"/>
<feature type="transmembrane region" description="Helical" evidence="6">
    <location>
        <begin position="179"/>
        <end position="200"/>
    </location>
</feature>
<keyword evidence="2" id="KW-1003">Cell membrane</keyword>
<evidence type="ECO:0000256" key="3">
    <source>
        <dbReference type="ARBA" id="ARBA00022692"/>
    </source>
</evidence>
<evidence type="ECO:0000313" key="7">
    <source>
        <dbReference type="EMBL" id="RWX48958.1"/>
    </source>
</evidence>
<comment type="subcellular location">
    <subcellularLocation>
        <location evidence="1">Cell membrane</location>
        <topology evidence="1">Multi-pass membrane protein</topology>
    </subcellularLocation>
</comment>
<comment type="caution">
    <text evidence="7">The sequence shown here is derived from an EMBL/GenBank/DDBJ whole genome shotgun (WGS) entry which is preliminary data.</text>
</comment>
<keyword evidence="5 6" id="KW-0472">Membrane</keyword>
<evidence type="ECO:0000256" key="6">
    <source>
        <dbReference type="SAM" id="Phobius"/>
    </source>
</evidence>
<feature type="transmembrane region" description="Helical" evidence="6">
    <location>
        <begin position="31"/>
        <end position="48"/>
    </location>
</feature>
<evidence type="ECO:0000256" key="2">
    <source>
        <dbReference type="ARBA" id="ARBA00022475"/>
    </source>
</evidence>
<keyword evidence="3 6" id="KW-0812">Transmembrane</keyword>
<proteinExistence type="predicted"/>
<reference evidence="7 8" key="1">
    <citation type="submission" date="2017-01" db="EMBL/GenBank/DDBJ databases">
        <title>The cable genome- insights into the physiology and evolution of filamentous bacteria capable of sulfide oxidation via long distance electron transfer.</title>
        <authorList>
            <person name="Schreiber L."/>
            <person name="Bjerg J.T."/>
            <person name="Boggild A."/>
            <person name="Van De Vossenberg J."/>
            <person name="Meysman F."/>
            <person name="Nielsen L.P."/>
            <person name="Schramm A."/>
            <person name="Kjeldsen K.U."/>
        </authorList>
    </citation>
    <scope>NUCLEOTIDE SEQUENCE [LARGE SCALE GENOMIC DNA]</scope>
    <source>
        <strain evidence="7">A1</strain>
    </source>
</reference>
<dbReference type="InterPro" id="IPR038730">
    <property type="entry name" value="HyfE-like"/>
</dbReference>
<dbReference type="PANTHER" id="PTHR38601">
    <property type="entry name" value="HYDROGENASE-4 COMPONENT E"/>
    <property type="match status" value="1"/>
</dbReference>
<evidence type="ECO:0000313" key="8">
    <source>
        <dbReference type="Proteomes" id="UP000288086"/>
    </source>
</evidence>
<dbReference type="EMBL" id="MTKP01000093">
    <property type="protein sequence ID" value="RWX48958.1"/>
    <property type="molecule type" value="Genomic_DNA"/>
</dbReference>
<name>A0A3S3SSD2_9BACT</name>
<feature type="transmembrane region" description="Helical" evidence="6">
    <location>
        <begin position="60"/>
        <end position="82"/>
    </location>
</feature>
<dbReference type="PANTHER" id="PTHR38601:SF1">
    <property type="entry name" value="HYDROGENASE-4 COMPONENT E"/>
    <property type="match status" value="1"/>
</dbReference>